<accession>A0ACB8UVX8</accession>
<name>A0ACB8UVX8_9EURO</name>
<comment type="caution">
    <text evidence="1">The sequence shown here is derived from an EMBL/GenBank/DDBJ whole genome shotgun (WGS) entry which is preliminary data.</text>
</comment>
<dbReference type="EMBL" id="JALBCA010000049">
    <property type="protein sequence ID" value="KAI2386310.1"/>
    <property type="molecule type" value="Genomic_DNA"/>
</dbReference>
<gene>
    <name evidence="1" type="ORF">LOY88_003632</name>
</gene>
<protein>
    <submittedName>
        <fullName evidence="1">Uncharacterized protein</fullName>
    </submittedName>
</protein>
<sequence>MHTFFPHSIVGLWCFVLLTFSSAPPIVFPQPDGPFQVKYREYELVDTSRLDPFNTTHLRRLMVSRFDPVPRQSCREVCKVQYLPTRTARILEQKFLATVKFPPGYLEEAKLQVCCKYGHFPHAKSFPLLVFSPGFGGTRLGYAGIIQRIASKGYTVVSVDHPYDALAVEFPDGTLIPSQDIQDFNRAVKVRVADMLFVIDSLTRANSPLHRRQPVGIFGHSLGGNTAAGVMYKDPNIAGGVNLDGGIYDDESIRGFGSNKTRQSFLLWGAIGHNQTNDKSWTDFWIAMNTPPHDAVWKKELSLTKTMHLTFSDIPEIVDLGKLRDKVGDVFGAIEGERNAQILGAYISAFFDFSLLGKPEGLLKGPSDMYPEVLFL</sequence>
<reference evidence="1" key="1">
    <citation type="journal article" date="2022" name="bioRxiv">
        <title>Population genetic analysis of Ophidiomyces ophidiicola, the causative agent of snake fungal disease, indicates recent introductions to the USA.</title>
        <authorList>
            <person name="Ladner J.T."/>
            <person name="Palmer J.M."/>
            <person name="Ettinger C.L."/>
            <person name="Stajich J.E."/>
            <person name="Farrell T.M."/>
            <person name="Glorioso B.M."/>
            <person name="Lawson B."/>
            <person name="Price S.J."/>
            <person name="Stengle A.G."/>
            <person name="Grear D.A."/>
            <person name="Lorch J.M."/>
        </authorList>
    </citation>
    <scope>NUCLEOTIDE SEQUENCE</scope>
    <source>
        <strain evidence="1">NWHC 24266-5</strain>
    </source>
</reference>
<proteinExistence type="predicted"/>
<evidence type="ECO:0000313" key="1">
    <source>
        <dbReference type="EMBL" id="KAI2386310.1"/>
    </source>
</evidence>
<organism evidence="1">
    <name type="scientific">Ophidiomyces ophidiicola</name>
    <dbReference type="NCBI Taxonomy" id="1387563"/>
    <lineage>
        <taxon>Eukaryota</taxon>
        <taxon>Fungi</taxon>
        <taxon>Dikarya</taxon>
        <taxon>Ascomycota</taxon>
        <taxon>Pezizomycotina</taxon>
        <taxon>Eurotiomycetes</taxon>
        <taxon>Eurotiomycetidae</taxon>
        <taxon>Onygenales</taxon>
        <taxon>Onygenaceae</taxon>
        <taxon>Ophidiomyces</taxon>
    </lineage>
</organism>